<dbReference type="PANTHER" id="PTHR19446">
    <property type="entry name" value="REVERSE TRANSCRIPTASES"/>
    <property type="match status" value="1"/>
</dbReference>
<name>A0A2I0XHE4_9ASPA</name>
<evidence type="ECO:0000313" key="3">
    <source>
        <dbReference type="Proteomes" id="UP000233837"/>
    </source>
</evidence>
<proteinExistence type="predicted"/>
<dbReference type="InterPro" id="IPR043502">
    <property type="entry name" value="DNA/RNA_pol_sf"/>
</dbReference>
<evidence type="ECO:0000259" key="1">
    <source>
        <dbReference type="PROSITE" id="PS50878"/>
    </source>
</evidence>
<dbReference type="EMBL" id="KZ501880">
    <property type="protein sequence ID" value="PKU87328.1"/>
    <property type="molecule type" value="Genomic_DNA"/>
</dbReference>
<protein>
    <submittedName>
        <fullName evidence="2">Putative mitochondrial protein</fullName>
    </submittedName>
</protein>
<dbReference type="SUPFAM" id="SSF56672">
    <property type="entry name" value="DNA/RNA polymerases"/>
    <property type="match status" value="1"/>
</dbReference>
<dbReference type="STRING" id="906689.A0A2I0XHE4"/>
<organism evidence="2 3">
    <name type="scientific">Dendrobium catenatum</name>
    <dbReference type="NCBI Taxonomy" id="906689"/>
    <lineage>
        <taxon>Eukaryota</taxon>
        <taxon>Viridiplantae</taxon>
        <taxon>Streptophyta</taxon>
        <taxon>Embryophyta</taxon>
        <taxon>Tracheophyta</taxon>
        <taxon>Spermatophyta</taxon>
        <taxon>Magnoliopsida</taxon>
        <taxon>Liliopsida</taxon>
        <taxon>Asparagales</taxon>
        <taxon>Orchidaceae</taxon>
        <taxon>Epidendroideae</taxon>
        <taxon>Malaxideae</taxon>
        <taxon>Dendrobiinae</taxon>
        <taxon>Dendrobium</taxon>
    </lineage>
</organism>
<dbReference type="PROSITE" id="PS50878">
    <property type="entry name" value="RT_POL"/>
    <property type="match status" value="1"/>
</dbReference>
<sequence length="201" mass="22935">MNKSWKETLIVLILKVSNPSTPSNYRPINLCNTIYKIAAKVFVNMMYSIIPKLISKEQAVFILGRSLYDHALLAQDIFHKFRYSKSCKGLVSFKIDMEKAYDSMDWQTLNKVLNTCGFPTCFSNLIMECICDPCFTLLINGNQTTRIEARRGFRQGCPLSPFLYFLCSQLLSNVLKRTDNIGIQVSSHGPKISHLLYADDI</sequence>
<dbReference type="AlphaFoldDB" id="A0A2I0XHE4"/>
<dbReference type="Pfam" id="PF00078">
    <property type="entry name" value="RVT_1"/>
    <property type="match status" value="1"/>
</dbReference>
<dbReference type="InterPro" id="IPR000477">
    <property type="entry name" value="RT_dom"/>
</dbReference>
<keyword evidence="3" id="KW-1185">Reference proteome</keyword>
<gene>
    <name evidence="2" type="ORF">MA16_Dca025047</name>
</gene>
<reference evidence="2 3" key="2">
    <citation type="journal article" date="2017" name="Nature">
        <title>The Apostasia genome and the evolution of orchids.</title>
        <authorList>
            <person name="Zhang G.Q."/>
            <person name="Liu K.W."/>
            <person name="Li Z."/>
            <person name="Lohaus R."/>
            <person name="Hsiao Y.Y."/>
            <person name="Niu S.C."/>
            <person name="Wang J.Y."/>
            <person name="Lin Y.C."/>
            <person name="Xu Q."/>
            <person name="Chen L.J."/>
            <person name="Yoshida K."/>
            <person name="Fujiwara S."/>
            <person name="Wang Z.W."/>
            <person name="Zhang Y.Q."/>
            <person name="Mitsuda N."/>
            <person name="Wang M."/>
            <person name="Liu G.H."/>
            <person name="Pecoraro L."/>
            <person name="Huang H.X."/>
            <person name="Xiao X.J."/>
            <person name="Lin M."/>
            <person name="Wu X.Y."/>
            <person name="Wu W.L."/>
            <person name="Chen Y.Y."/>
            <person name="Chang S.B."/>
            <person name="Sakamoto S."/>
            <person name="Ohme-Takagi M."/>
            <person name="Yagi M."/>
            <person name="Zeng S.J."/>
            <person name="Shen C.Y."/>
            <person name="Yeh C.M."/>
            <person name="Luo Y.B."/>
            <person name="Tsai W.C."/>
            <person name="Van de Peer Y."/>
            <person name="Liu Z.J."/>
        </authorList>
    </citation>
    <scope>NUCLEOTIDE SEQUENCE [LARGE SCALE GENOMIC DNA]</scope>
    <source>
        <tissue evidence="2">The whole plant</tissue>
    </source>
</reference>
<evidence type="ECO:0000313" key="2">
    <source>
        <dbReference type="EMBL" id="PKU87328.1"/>
    </source>
</evidence>
<dbReference type="Proteomes" id="UP000233837">
    <property type="component" value="Unassembled WGS sequence"/>
</dbReference>
<reference evidence="2 3" key="1">
    <citation type="journal article" date="2016" name="Sci. Rep.">
        <title>The Dendrobium catenatum Lindl. genome sequence provides insights into polysaccharide synthase, floral development and adaptive evolution.</title>
        <authorList>
            <person name="Zhang G.Q."/>
            <person name="Xu Q."/>
            <person name="Bian C."/>
            <person name="Tsai W.C."/>
            <person name="Yeh C.M."/>
            <person name="Liu K.W."/>
            <person name="Yoshida K."/>
            <person name="Zhang L.S."/>
            <person name="Chang S.B."/>
            <person name="Chen F."/>
            <person name="Shi Y."/>
            <person name="Su Y.Y."/>
            <person name="Zhang Y.Q."/>
            <person name="Chen L.J."/>
            <person name="Yin Y."/>
            <person name="Lin M."/>
            <person name="Huang H."/>
            <person name="Deng H."/>
            <person name="Wang Z.W."/>
            <person name="Zhu S.L."/>
            <person name="Zhao X."/>
            <person name="Deng C."/>
            <person name="Niu S.C."/>
            <person name="Huang J."/>
            <person name="Wang M."/>
            <person name="Liu G.H."/>
            <person name="Yang H.J."/>
            <person name="Xiao X.J."/>
            <person name="Hsiao Y.Y."/>
            <person name="Wu W.L."/>
            <person name="Chen Y.Y."/>
            <person name="Mitsuda N."/>
            <person name="Ohme-Takagi M."/>
            <person name="Luo Y.B."/>
            <person name="Van de Peer Y."/>
            <person name="Liu Z.J."/>
        </authorList>
    </citation>
    <scope>NUCLEOTIDE SEQUENCE [LARGE SCALE GENOMIC DNA]</scope>
    <source>
        <tissue evidence="2">The whole plant</tissue>
    </source>
</reference>
<dbReference type="CDD" id="cd01650">
    <property type="entry name" value="RT_nLTR_like"/>
    <property type="match status" value="1"/>
</dbReference>
<accession>A0A2I0XHE4</accession>
<feature type="domain" description="Reverse transcriptase" evidence="1">
    <location>
        <begin position="1"/>
        <end position="201"/>
    </location>
</feature>